<dbReference type="EC" id="5.2.1.8" evidence="3"/>
<evidence type="ECO:0000256" key="1">
    <source>
        <dbReference type="ARBA" id="ARBA00023110"/>
    </source>
</evidence>
<dbReference type="AlphaFoldDB" id="D1AP12"/>
<proteinExistence type="inferred from homology"/>
<evidence type="ECO:0000313" key="6">
    <source>
        <dbReference type="Proteomes" id="UP000000845"/>
    </source>
</evidence>
<dbReference type="EMBL" id="CP001739">
    <property type="protein sequence ID" value="ACZ07486.1"/>
    <property type="molecule type" value="Genomic_DNA"/>
</dbReference>
<name>D1AP12_SEBTE</name>
<gene>
    <name evidence="5" type="ordered locus">Sterm_0613</name>
</gene>
<sequence>MKKILVILTLFMLSMSSFSFGWFKSNKPKNYSLEATIRTNKGDINVFLYPEAAPLAVLNFVNLSRRGFYNGLTFHRVLPNTLVQGGDPNGDGTGGPGYTFDDEIAKWLNFDDPGMLAMANSGPDTNGSQFFITINPLDQLNGKYTIFGELKTRADLSVLKTIRQGDVINSIEIRGKDYEEFLMLYANQLDEWNAALNAKFRQ</sequence>
<evidence type="ECO:0000259" key="4">
    <source>
        <dbReference type="PROSITE" id="PS50072"/>
    </source>
</evidence>
<dbReference type="Pfam" id="PF00160">
    <property type="entry name" value="Pro_isomerase"/>
    <property type="match status" value="1"/>
</dbReference>
<evidence type="ECO:0000256" key="3">
    <source>
        <dbReference type="RuleBase" id="RU363019"/>
    </source>
</evidence>
<keyword evidence="6" id="KW-1185">Reference proteome</keyword>
<accession>D1AP12</accession>
<dbReference type="PANTHER" id="PTHR45625:SF4">
    <property type="entry name" value="PEPTIDYLPROLYL ISOMERASE DOMAIN AND WD REPEAT-CONTAINING PROTEIN 1"/>
    <property type="match status" value="1"/>
</dbReference>
<dbReference type="KEGG" id="str:Sterm_0613"/>
<protein>
    <recommendedName>
        <fullName evidence="3">Peptidyl-prolyl cis-trans isomerase</fullName>
        <shortName evidence="3">PPIase</shortName>
        <ecNumber evidence="3">5.2.1.8</ecNumber>
    </recommendedName>
</protein>
<dbReference type="CDD" id="cd00317">
    <property type="entry name" value="cyclophilin"/>
    <property type="match status" value="1"/>
</dbReference>
<comment type="function">
    <text evidence="3">PPIases accelerate the folding of proteins. It catalyzes the cis-trans isomerization of proline imidic peptide bonds in oligopeptides.</text>
</comment>
<keyword evidence="2 3" id="KW-0413">Isomerase</keyword>
<dbReference type="InterPro" id="IPR002130">
    <property type="entry name" value="Cyclophilin-type_PPIase_dom"/>
</dbReference>
<dbReference type="Proteomes" id="UP000000845">
    <property type="component" value="Chromosome"/>
</dbReference>
<reference evidence="5 6" key="2">
    <citation type="journal article" date="2010" name="Stand. Genomic Sci.">
        <title>Complete genome sequence of Sebaldella termitidis type strain (NCTC 11300).</title>
        <authorList>
            <person name="Harmon-Smith M."/>
            <person name="Celia L."/>
            <person name="Chertkov O."/>
            <person name="Lapidus A."/>
            <person name="Copeland A."/>
            <person name="Glavina Del Rio T."/>
            <person name="Nolan M."/>
            <person name="Lucas S."/>
            <person name="Tice H."/>
            <person name="Cheng J.F."/>
            <person name="Han C."/>
            <person name="Detter J.C."/>
            <person name="Bruce D."/>
            <person name="Goodwin L."/>
            <person name="Pitluck S."/>
            <person name="Pati A."/>
            <person name="Liolios K."/>
            <person name="Ivanova N."/>
            <person name="Mavromatis K."/>
            <person name="Mikhailova N."/>
            <person name="Chen A."/>
            <person name="Palaniappan K."/>
            <person name="Land M."/>
            <person name="Hauser L."/>
            <person name="Chang Y.J."/>
            <person name="Jeffries C.D."/>
            <person name="Brettin T."/>
            <person name="Goker M."/>
            <person name="Beck B."/>
            <person name="Bristow J."/>
            <person name="Eisen J.A."/>
            <person name="Markowitz V."/>
            <person name="Hugenholtz P."/>
            <person name="Kyrpides N.C."/>
            <person name="Klenk H.P."/>
            <person name="Chen F."/>
        </authorList>
    </citation>
    <scope>NUCLEOTIDE SEQUENCE [LARGE SCALE GENOMIC DNA]</scope>
    <source>
        <strain evidence="6">ATCC 33386 / NCTC 11300</strain>
    </source>
</reference>
<dbReference type="PANTHER" id="PTHR45625">
    <property type="entry name" value="PEPTIDYL-PROLYL CIS-TRANS ISOMERASE-RELATED"/>
    <property type="match status" value="1"/>
</dbReference>
<dbReference type="STRING" id="526218.Sterm_0613"/>
<dbReference type="SUPFAM" id="SSF50891">
    <property type="entry name" value="Cyclophilin-like"/>
    <property type="match status" value="1"/>
</dbReference>
<comment type="catalytic activity">
    <reaction evidence="3">
        <text>[protein]-peptidylproline (omega=180) = [protein]-peptidylproline (omega=0)</text>
        <dbReference type="Rhea" id="RHEA:16237"/>
        <dbReference type="Rhea" id="RHEA-COMP:10747"/>
        <dbReference type="Rhea" id="RHEA-COMP:10748"/>
        <dbReference type="ChEBI" id="CHEBI:83833"/>
        <dbReference type="ChEBI" id="CHEBI:83834"/>
        <dbReference type="EC" id="5.2.1.8"/>
    </reaction>
</comment>
<comment type="similarity">
    <text evidence="3">Belongs to the cyclophilin-type PPIase family.</text>
</comment>
<dbReference type="PRINTS" id="PR00153">
    <property type="entry name" value="CSAPPISMRASE"/>
</dbReference>
<dbReference type="InterPro" id="IPR044666">
    <property type="entry name" value="Cyclophilin_A-like"/>
</dbReference>
<dbReference type="GO" id="GO:0003755">
    <property type="term" value="F:peptidyl-prolyl cis-trans isomerase activity"/>
    <property type="evidence" value="ECO:0007669"/>
    <property type="project" value="UniProtKB-UniRule"/>
</dbReference>
<dbReference type="Gene3D" id="2.40.100.10">
    <property type="entry name" value="Cyclophilin-like"/>
    <property type="match status" value="1"/>
</dbReference>
<reference evidence="6" key="1">
    <citation type="submission" date="2009-09" db="EMBL/GenBank/DDBJ databases">
        <title>The complete chromosome of Sebaldella termitidis ATCC 33386.</title>
        <authorList>
            <consortium name="US DOE Joint Genome Institute (JGI-PGF)"/>
            <person name="Lucas S."/>
            <person name="Copeland A."/>
            <person name="Lapidus A."/>
            <person name="Glavina del Rio T."/>
            <person name="Dalin E."/>
            <person name="Tice H."/>
            <person name="Bruce D."/>
            <person name="Goodwin L."/>
            <person name="Pitluck S."/>
            <person name="Kyrpides N."/>
            <person name="Mavromatis K."/>
            <person name="Ivanova N."/>
            <person name="Mikhailova N."/>
            <person name="Sims D."/>
            <person name="Meincke L."/>
            <person name="Brettin T."/>
            <person name="Detter J.C."/>
            <person name="Han C."/>
            <person name="Larimer F."/>
            <person name="Land M."/>
            <person name="Hauser L."/>
            <person name="Markowitz V."/>
            <person name="Cheng J.F."/>
            <person name="Hugenholtz P."/>
            <person name="Woyke T."/>
            <person name="Wu D."/>
            <person name="Eisen J.A."/>
        </authorList>
    </citation>
    <scope>NUCLEOTIDE SEQUENCE [LARGE SCALE GENOMIC DNA]</scope>
    <source>
        <strain evidence="6">ATCC 33386 / NCTC 11300</strain>
    </source>
</reference>
<evidence type="ECO:0000256" key="2">
    <source>
        <dbReference type="ARBA" id="ARBA00023235"/>
    </source>
</evidence>
<dbReference type="InterPro" id="IPR029000">
    <property type="entry name" value="Cyclophilin-like_dom_sf"/>
</dbReference>
<dbReference type="eggNOG" id="COG0652">
    <property type="taxonomic scope" value="Bacteria"/>
</dbReference>
<dbReference type="HOGENOM" id="CLU_012062_16_4_0"/>
<feature type="domain" description="PPIase cyclophilin-type" evidence="4">
    <location>
        <begin position="31"/>
        <end position="188"/>
    </location>
</feature>
<dbReference type="PROSITE" id="PS50072">
    <property type="entry name" value="CSA_PPIASE_2"/>
    <property type="match status" value="1"/>
</dbReference>
<organism evidence="5 6">
    <name type="scientific">Sebaldella termitidis (strain ATCC 33386 / NCTC 11300)</name>
    <dbReference type="NCBI Taxonomy" id="526218"/>
    <lineage>
        <taxon>Bacteria</taxon>
        <taxon>Fusobacteriati</taxon>
        <taxon>Fusobacteriota</taxon>
        <taxon>Fusobacteriia</taxon>
        <taxon>Fusobacteriales</taxon>
        <taxon>Leptotrichiaceae</taxon>
        <taxon>Sebaldella</taxon>
    </lineage>
</organism>
<dbReference type="RefSeq" id="WP_012860082.1">
    <property type="nucleotide sequence ID" value="NC_013517.1"/>
</dbReference>
<evidence type="ECO:0000313" key="5">
    <source>
        <dbReference type="EMBL" id="ACZ07486.1"/>
    </source>
</evidence>
<keyword evidence="1 3" id="KW-0697">Rotamase</keyword>